<evidence type="ECO:0000256" key="1">
    <source>
        <dbReference type="SAM" id="Phobius"/>
    </source>
</evidence>
<dbReference type="EMBL" id="LBUY01000030">
    <property type="protein sequence ID" value="KKQ74248.1"/>
    <property type="molecule type" value="Genomic_DNA"/>
</dbReference>
<evidence type="ECO:0000313" key="2">
    <source>
        <dbReference type="EMBL" id="KKQ74248.1"/>
    </source>
</evidence>
<keyword evidence="1" id="KW-1133">Transmembrane helix</keyword>
<gene>
    <name evidence="2" type="ORF">US95_C0030G0003</name>
</gene>
<name>A0A0G0K3F8_9BACT</name>
<dbReference type="Proteomes" id="UP000034738">
    <property type="component" value="Unassembled WGS sequence"/>
</dbReference>
<keyword evidence="1" id="KW-0472">Membrane</keyword>
<proteinExistence type="predicted"/>
<organism evidence="2 3">
    <name type="scientific">Candidatus Woesebacteria bacterium GW2011_GWB1_38_5</name>
    <dbReference type="NCBI Taxonomy" id="1618568"/>
    <lineage>
        <taxon>Bacteria</taxon>
        <taxon>Candidatus Woeseibacteriota</taxon>
    </lineage>
</organism>
<evidence type="ECO:0000313" key="3">
    <source>
        <dbReference type="Proteomes" id="UP000034738"/>
    </source>
</evidence>
<dbReference type="AlphaFoldDB" id="A0A0G0K3F8"/>
<reference evidence="2 3" key="1">
    <citation type="journal article" date="2015" name="Nature">
        <title>rRNA introns, odd ribosomes, and small enigmatic genomes across a large radiation of phyla.</title>
        <authorList>
            <person name="Brown C.T."/>
            <person name="Hug L.A."/>
            <person name="Thomas B.C."/>
            <person name="Sharon I."/>
            <person name="Castelle C.J."/>
            <person name="Singh A."/>
            <person name="Wilkins M.J."/>
            <person name="Williams K.H."/>
            <person name="Banfield J.F."/>
        </authorList>
    </citation>
    <scope>NUCLEOTIDE SEQUENCE [LARGE SCALE GENOMIC DNA]</scope>
</reference>
<feature type="transmembrane region" description="Helical" evidence="1">
    <location>
        <begin position="160"/>
        <end position="184"/>
    </location>
</feature>
<comment type="caution">
    <text evidence="2">The sequence shown here is derived from an EMBL/GenBank/DDBJ whole genome shotgun (WGS) entry which is preliminary data.</text>
</comment>
<accession>A0A0G0K3F8</accession>
<protein>
    <submittedName>
        <fullName evidence="2">Uncharacterized protein</fullName>
    </submittedName>
</protein>
<sequence length="652" mass="74779">MRNLTIAIKDVRYSIVVYSNNTVLIKTLENYYANKNIGIIIRDKIKKNGRNLSSYNNNYENNIKSIIDLADENVSYLSISRMPKELLKNTVFILMGSIKNISQARKLHNLYTHVYFVDILSKKAAVELSAHLEDHLMNNKPFRVVLTDGKNRNYKSNKNIYFPASIFFIIIMLPYVFVLCSFLYNRLLMETKIYYQSKINTVLFLADKGFLMNSKISAFAKIYNQVELGYLLYGKAFSYHEKIKEDSTTNLKNIKELADLHTESRQVINSLVDNGTKTNNEDRSGFIDTKDKTNTLAILDIKSRFVTKVTDLLQTVNAEEGHLLFIIQDGEASTPTGGSVDMVYVIDIKSQKWELVETFDRETLKKMFKGKLTNTNLIPEKENLIIFDRSYNIREKYLNYKTIFKEIFNYEILGIITIENNSAKEIERYNTFFRDENPSTTNLIDVYKNIYEMIKSMQINIYLTDSKGNVFINEFLTENGDYDTKGCYGYKIEIGNYSEDKNGSGSHFKLSVNEQSGGSLSLKLSIANNAEKEDFVITSNNGLVLNSISKTLKTTVVEYNENTIRLALRTEGDINSERSIEYLLPISGCADGYGVDLIKTSGTSELFVDYDIKTNGTKYLYLNKNLTGHGNRFYNSKLVKIIDELSFRFVGN</sequence>
<keyword evidence="1" id="KW-0812">Transmembrane</keyword>